<proteinExistence type="predicted"/>
<feature type="transmembrane region" description="Helical" evidence="1">
    <location>
        <begin position="58"/>
        <end position="84"/>
    </location>
</feature>
<keyword evidence="1" id="KW-1133">Transmembrane helix</keyword>
<evidence type="ECO:0000313" key="3">
    <source>
        <dbReference type="Proteomes" id="UP000248614"/>
    </source>
</evidence>
<evidence type="ECO:0000313" key="2">
    <source>
        <dbReference type="EMBL" id="PZO79011.1"/>
    </source>
</evidence>
<feature type="transmembrane region" description="Helical" evidence="1">
    <location>
        <begin position="376"/>
        <end position="392"/>
    </location>
</feature>
<accession>A0A2W5B7V0</accession>
<sequence length="430" mass="47429">MEIDAVKAIILFFQVVVLAFVALKVANGQQQRLLLLGLLGGFFVYSSIGTTYQDVPTYLLWAGFGLSLAMIAGFAGGKVVFAGVGTIVGQKSQRVFEGMNEQRYAFYVIALVILTKIFKLVYPEFRLDLLLSPPAPNIAVWFGARFTDNASALQKIVNYIDILSTPFFYIALYVMRRKLLLLTGILFTIRYIEYVDAAYIARGTVISDLLILFLAVWNERPKLRAPMLVTAFAAMPIALYLLAEYSAVRMGAMYRGDGVFGGALDTITEETTFLLQGGLAVIDSRQTINMSSYLLWIATLPIPDFIKGSLPVALVNYEISTLIIGKRPGDYGFTVVLTGLITESYYIFGPKLFWLHGIICGFIVGALARIVESSRFYQILAIYLAVVFLHNLNRGGIASTLPEITNGFLAFYLFLFFIPAARDAPSGVAA</sequence>
<feature type="transmembrane region" description="Helical" evidence="1">
    <location>
        <begin position="104"/>
        <end position="122"/>
    </location>
</feature>
<reference evidence="2 3" key="1">
    <citation type="submission" date="2017-08" db="EMBL/GenBank/DDBJ databases">
        <title>Infants hospitalized years apart are colonized by the same room-sourced microbial strains.</title>
        <authorList>
            <person name="Brooks B."/>
            <person name="Olm M.R."/>
            <person name="Firek B.A."/>
            <person name="Baker R."/>
            <person name="Thomas B.C."/>
            <person name="Morowitz M.J."/>
            <person name="Banfield J.F."/>
        </authorList>
    </citation>
    <scope>NUCLEOTIDE SEQUENCE [LARGE SCALE GENOMIC DNA]</scope>
    <source>
        <strain evidence="2">S2_018_000_R3_110</strain>
    </source>
</reference>
<feature type="transmembrane region" description="Helical" evidence="1">
    <location>
        <begin position="404"/>
        <end position="421"/>
    </location>
</feature>
<dbReference type="Proteomes" id="UP000248614">
    <property type="component" value="Unassembled WGS sequence"/>
</dbReference>
<feature type="transmembrane region" description="Helical" evidence="1">
    <location>
        <begin position="33"/>
        <end position="52"/>
    </location>
</feature>
<protein>
    <recommendedName>
        <fullName evidence="4">Oligosaccharide repeat unit polymerase</fullName>
    </recommendedName>
</protein>
<feature type="transmembrane region" description="Helical" evidence="1">
    <location>
        <begin position="6"/>
        <end position="26"/>
    </location>
</feature>
<evidence type="ECO:0000256" key="1">
    <source>
        <dbReference type="SAM" id="Phobius"/>
    </source>
</evidence>
<feature type="transmembrane region" description="Helical" evidence="1">
    <location>
        <begin position="156"/>
        <end position="175"/>
    </location>
</feature>
<keyword evidence="1" id="KW-0472">Membrane</keyword>
<feature type="transmembrane region" description="Helical" evidence="1">
    <location>
        <begin position="196"/>
        <end position="217"/>
    </location>
</feature>
<organism evidence="2 3">
    <name type="scientific">Sphingomonas hengshuiensis</name>
    <dbReference type="NCBI Taxonomy" id="1609977"/>
    <lineage>
        <taxon>Bacteria</taxon>
        <taxon>Pseudomonadati</taxon>
        <taxon>Pseudomonadota</taxon>
        <taxon>Alphaproteobacteria</taxon>
        <taxon>Sphingomonadales</taxon>
        <taxon>Sphingomonadaceae</taxon>
        <taxon>Sphingomonas</taxon>
    </lineage>
</organism>
<feature type="transmembrane region" description="Helical" evidence="1">
    <location>
        <begin position="352"/>
        <end position="370"/>
    </location>
</feature>
<dbReference type="EMBL" id="QFNF01000009">
    <property type="protein sequence ID" value="PZO79011.1"/>
    <property type="molecule type" value="Genomic_DNA"/>
</dbReference>
<comment type="caution">
    <text evidence="2">The sequence shown here is derived from an EMBL/GenBank/DDBJ whole genome shotgun (WGS) entry which is preliminary data.</text>
</comment>
<evidence type="ECO:0008006" key="4">
    <source>
        <dbReference type="Google" id="ProtNLM"/>
    </source>
</evidence>
<feature type="transmembrane region" description="Helical" evidence="1">
    <location>
        <begin position="223"/>
        <end position="243"/>
    </location>
</feature>
<keyword evidence="1" id="KW-0812">Transmembrane</keyword>
<name>A0A2W5B7V0_9SPHN</name>
<gene>
    <name evidence="2" type="ORF">DI632_05240</name>
</gene>
<dbReference type="AlphaFoldDB" id="A0A2W5B7V0"/>